<evidence type="ECO:0000313" key="1">
    <source>
        <dbReference type="EMBL" id="CAD7811206.1"/>
    </source>
</evidence>
<dbReference type="Gene3D" id="2.160.10.10">
    <property type="entry name" value="Hexapeptide repeat proteins"/>
    <property type="match status" value="1"/>
</dbReference>
<dbReference type="SUPFAM" id="SSF51161">
    <property type="entry name" value="Trimeric LpxA-like enzymes"/>
    <property type="match status" value="1"/>
</dbReference>
<dbReference type="EMBL" id="CAJIMS010000001">
    <property type="protein sequence ID" value="CAD7811206.1"/>
    <property type="molecule type" value="Genomic_DNA"/>
</dbReference>
<dbReference type="Pfam" id="PF00132">
    <property type="entry name" value="Hexapep"/>
    <property type="match status" value="1"/>
</dbReference>
<dbReference type="RefSeq" id="WP_202751598.1">
    <property type="nucleotide sequence ID" value="NZ_CAJIMS010000001.1"/>
</dbReference>
<organism evidence="1 2">
    <name type="scientific">Chryseobacterium aquaeductus</name>
    <dbReference type="NCBI Taxonomy" id="2675056"/>
    <lineage>
        <taxon>Bacteria</taxon>
        <taxon>Pseudomonadati</taxon>
        <taxon>Bacteroidota</taxon>
        <taxon>Flavobacteriia</taxon>
        <taxon>Flavobacteriales</taxon>
        <taxon>Weeksellaceae</taxon>
        <taxon>Chryseobacterium group</taxon>
        <taxon>Chryseobacterium</taxon>
    </lineage>
</organism>
<dbReference type="InterPro" id="IPR001451">
    <property type="entry name" value="Hexapep"/>
</dbReference>
<gene>
    <name evidence="1" type="ORF">CHRY9390_02318</name>
</gene>
<dbReference type="AlphaFoldDB" id="A0A9N8MHN5"/>
<keyword evidence="1" id="KW-0808">Transferase</keyword>
<comment type="caution">
    <text evidence="1">The sequence shown here is derived from an EMBL/GenBank/DDBJ whole genome shotgun (WGS) entry which is preliminary data.</text>
</comment>
<keyword evidence="2" id="KW-1185">Reference proteome</keyword>
<sequence>MKNSVITPMFNAEKNVNITTSGTLIINKSTIVLANTFITDIDHHYQKIGIPILDQKIIVKKTEIGENCFIGMGVAIQTGTILGNQCIVGSNSVVRGVFPDYSVIVGCSC</sequence>
<evidence type="ECO:0000313" key="2">
    <source>
        <dbReference type="Proteomes" id="UP000662618"/>
    </source>
</evidence>
<protein>
    <submittedName>
        <fullName evidence="1">Acetyltransferase</fullName>
        <ecNumber evidence="1">2.3.1.-</ecNumber>
    </submittedName>
</protein>
<keyword evidence="1" id="KW-0012">Acyltransferase</keyword>
<reference evidence="1" key="1">
    <citation type="submission" date="2020-12" db="EMBL/GenBank/DDBJ databases">
        <authorList>
            <person name="Rodrigo-Torres L."/>
            <person name="Arahal R. D."/>
            <person name="Lucena T."/>
        </authorList>
    </citation>
    <scope>NUCLEOTIDE SEQUENCE</scope>
    <source>
        <strain evidence="1">CECT 9390</strain>
    </source>
</reference>
<dbReference type="EC" id="2.3.1.-" evidence="1"/>
<accession>A0A9N8MHN5</accession>
<dbReference type="Proteomes" id="UP000662618">
    <property type="component" value="Unassembled WGS sequence"/>
</dbReference>
<proteinExistence type="predicted"/>
<name>A0A9N8MHN5_9FLAO</name>
<dbReference type="GO" id="GO:0016746">
    <property type="term" value="F:acyltransferase activity"/>
    <property type="evidence" value="ECO:0007669"/>
    <property type="project" value="UniProtKB-KW"/>
</dbReference>
<dbReference type="InterPro" id="IPR011004">
    <property type="entry name" value="Trimer_LpxA-like_sf"/>
</dbReference>